<name>A0A922MT25_SPOEX</name>
<feature type="region of interest" description="Disordered" evidence="1">
    <location>
        <begin position="212"/>
        <end position="231"/>
    </location>
</feature>
<comment type="caution">
    <text evidence="2">The sequence shown here is derived from an EMBL/GenBank/DDBJ whole genome shotgun (WGS) entry which is preliminary data.</text>
</comment>
<evidence type="ECO:0000256" key="1">
    <source>
        <dbReference type="SAM" id="MobiDB-lite"/>
    </source>
</evidence>
<sequence>MSIYVTDPDQKQAFLNALEENGKDWEAIASTINKPIEVCQESFDSLQVELKKEEVKYKKVVMGTGGGPPPSDGDNPLNAIKKLIEPQMDGLYSMYDGDATLMKQFQESLPEEQRIAPIEEDHLKSLDNITADVVNCNIVITENDGGSTPSTTLQSQAGDNFIILKKGTVLTNKDLTDNDHGPSTSGINTTPLSQTHLSRIDVLRKRKASALYNKENNTSEESANKKSKTANESFKMLSEAKLELVRLQKLSLEMEIEHKQRVYEIELDSLMKKKAFNEQMYEKELLLKDLEIKEKQ</sequence>
<accession>A0A922MT25</accession>
<dbReference type="AlphaFoldDB" id="A0A922MT25"/>
<evidence type="ECO:0000313" key="3">
    <source>
        <dbReference type="Proteomes" id="UP000814243"/>
    </source>
</evidence>
<dbReference type="EMBL" id="JACEFF010000192">
    <property type="protein sequence ID" value="KAH9642298.1"/>
    <property type="molecule type" value="Genomic_DNA"/>
</dbReference>
<reference evidence="2" key="1">
    <citation type="journal article" date="2021" name="G3 (Bethesda)">
        <title>Genome and transcriptome analysis of the beet armyworm Spodoptera exigua reveals targets for pest control. .</title>
        <authorList>
            <person name="Simon S."/>
            <person name="Breeschoten T."/>
            <person name="Jansen H.J."/>
            <person name="Dirks R.P."/>
            <person name="Schranz M.E."/>
            <person name="Ros V.I.D."/>
        </authorList>
    </citation>
    <scope>NUCLEOTIDE SEQUENCE</scope>
    <source>
        <strain evidence="2">TB_SE_WUR_2020</strain>
    </source>
</reference>
<evidence type="ECO:0000313" key="2">
    <source>
        <dbReference type="EMBL" id="KAH9642298.1"/>
    </source>
</evidence>
<gene>
    <name evidence="2" type="ORF">HF086_009662</name>
</gene>
<protein>
    <recommendedName>
        <fullName evidence="4">Myb-like domain-containing protein</fullName>
    </recommendedName>
</protein>
<evidence type="ECO:0008006" key="4">
    <source>
        <dbReference type="Google" id="ProtNLM"/>
    </source>
</evidence>
<dbReference type="Proteomes" id="UP000814243">
    <property type="component" value="Unassembled WGS sequence"/>
</dbReference>
<proteinExistence type="predicted"/>
<organism evidence="2 3">
    <name type="scientific">Spodoptera exigua</name>
    <name type="common">Beet armyworm</name>
    <name type="synonym">Noctua fulgens</name>
    <dbReference type="NCBI Taxonomy" id="7107"/>
    <lineage>
        <taxon>Eukaryota</taxon>
        <taxon>Metazoa</taxon>
        <taxon>Ecdysozoa</taxon>
        <taxon>Arthropoda</taxon>
        <taxon>Hexapoda</taxon>
        <taxon>Insecta</taxon>
        <taxon>Pterygota</taxon>
        <taxon>Neoptera</taxon>
        <taxon>Endopterygota</taxon>
        <taxon>Lepidoptera</taxon>
        <taxon>Glossata</taxon>
        <taxon>Ditrysia</taxon>
        <taxon>Noctuoidea</taxon>
        <taxon>Noctuidae</taxon>
        <taxon>Amphipyrinae</taxon>
        <taxon>Spodoptera</taxon>
    </lineage>
</organism>